<evidence type="ECO:0000259" key="7">
    <source>
        <dbReference type="Pfam" id="PF17851"/>
    </source>
</evidence>
<comment type="similarity">
    <text evidence="1 6">Belongs to the glycosyl hydrolase 43 family.</text>
</comment>
<organism evidence="8 9">
    <name type="scientific">Bacteroides xylanisolvens</name>
    <dbReference type="NCBI Taxonomy" id="371601"/>
    <lineage>
        <taxon>Bacteria</taxon>
        <taxon>Pseudomonadati</taxon>
        <taxon>Bacteroidota</taxon>
        <taxon>Bacteroidia</taxon>
        <taxon>Bacteroidales</taxon>
        <taxon>Bacteroidaceae</taxon>
        <taxon>Bacteroides</taxon>
    </lineage>
</organism>
<proteinExistence type="inferred from homology"/>
<protein>
    <submittedName>
        <fullName evidence="8">Glycosyl hydrolase 43 family protein</fullName>
    </submittedName>
</protein>
<dbReference type="Pfam" id="PF04616">
    <property type="entry name" value="Glyco_hydro_43"/>
    <property type="match status" value="1"/>
</dbReference>
<keyword evidence="2 6" id="KW-0378">Hydrolase</keyword>
<dbReference type="SUPFAM" id="SSF75005">
    <property type="entry name" value="Arabinanase/levansucrase/invertase"/>
    <property type="match status" value="1"/>
</dbReference>
<evidence type="ECO:0000256" key="3">
    <source>
        <dbReference type="ARBA" id="ARBA00023295"/>
    </source>
</evidence>
<dbReference type="PANTHER" id="PTHR42812">
    <property type="entry name" value="BETA-XYLOSIDASE"/>
    <property type="match status" value="1"/>
</dbReference>
<dbReference type="GO" id="GO:0005975">
    <property type="term" value="P:carbohydrate metabolic process"/>
    <property type="evidence" value="ECO:0007669"/>
    <property type="project" value="InterPro"/>
</dbReference>
<comment type="caution">
    <text evidence="8">The sequence shown here is derived from an EMBL/GenBank/DDBJ whole genome shotgun (WGS) entry which is preliminary data.</text>
</comment>
<evidence type="ECO:0000256" key="6">
    <source>
        <dbReference type="RuleBase" id="RU361187"/>
    </source>
</evidence>
<evidence type="ECO:0000256" key="4">
    <source>
        <dbReference type="PIRSR" id="PIRSR606710-1"/>
    </source>
</evidence>
<evidence type="ECO:0000256" key="1">
    <source>
        <dbReference type="ARBA" id="ARBA00009865"/>
    </source>
</evidence>
<accession>A0A7J5QQN1</accession>
<sequence>MVNNESKYTMMRLKFFILMIVVLWETMNGQITGRWGDQGNGTFRNPVIAADYSDPDPLRVGDDYYLVASTFESYPGVTILHSKDLVNWTTIGAALTDLVAVDSAYSVKRMERYNGGAYAPTISYHRNKFYIYVNLYTDGFYMATADNPKGPWKSQFVKDKYGRPLRVTRWSDPCPFWDDDGKAYLVSSHPGREYWYSYIFQMSEDGTTLLDADSAHIDKKNFLYQYPDGGTVISPYHSSEGNRIFKRNGYYYLQHIEFTNKGLGEGTYVFRSRNLYGTLSDGTPGRPGQPGEYEIFAVEKVKSRDHLRIPGQGGYVDTPDGRWFWIGQFTRDYACGRPPHLLPVTWVNDWPVIGVDVKNREGQMAWQLPKPIMGFSASLPQGSDEFTEMKLHPQWMWNHVPDNKKWSLTERPGYLRLYASPTTDGKGFFKAGNTINQRYMRSDSTSVIVKMEIKGMSNGQKAGLAHFNGGKSYAFIAVVKQGGEFRLEFEINGQSVVGEVFPCGQNCIYLRTSMGVEDKATFQYSWDRVTFYNLGGNYPIASANFRGDMIGLFTYNDLAESGFIDVDWFHYRVTNK</sequence>
<dbReference type="CDD" id="cd09001">
    <property type="entry name" value="GH43_FsAxh1-like"/>
    <property type="match status" value="1"/>
</dbReference>
<dbReference type="InterPro" id="IPR051795">
    <property type="entry name" value="Glycosyl_Hydrlase_43"/>
</dbReference>
<dbReference type="InterPro" id="IPR006710">
    <property type="entry name" value="Glyco_hydro_43"/>
</dbReference>
<dbReference type="Proteomes" id="UP000471447">
    <property type="component" value="Unassembled WGS sequence"/>
</dbReference>
<evidence type="ECO:0000256" key="5">
    <source>
        <dbReference type="PIRSR" id="PIRSR606710-2"/>
    </source>
</evidence>
<evidence type="ECO:0000313" key="8">
    <source>
        <dbReference type="EMBL" id="KAB6422585.1"/>
    </source>
</evidence>
<dbReference type="SUPFAM" id="SSF49899">
    <property type="entry name" value="Concanavalin A-like lectins/glucanases"/>
    <property type="match status" value="1"/>
</dbReference>
<dbReference type="PANTHER" id="PTHR42812:SF12">
    <property type="entry name" value="BETA-XYLOSIDASE-RELATED"/>
    <property type="match status" value="1"/>
</dbReference>
<dbReference type="EMBL" id="WDCG01000014">
    <property type="protein sequence ID" value="KAB6422585.1"/>
    <property type="molecule type" value="Genomic_DNA"/>
</dbReference>
<dbReference type="Pfam" id="PF17851">
    <property type="entry name" value="GH43_C2"/>
    <property type="match status" value="1"/>
</dbReference>
<gene>
    <name evidence="8" type="ORF">GAZ26_14230</name>
</gene>
<dbReference type="Gene3D" id="2.60.120.200">
    <property type="match status" value="1"/>
</dbReference>
<dbReference type="InterPro" id="IPR023296">
    <property type="entry name" value="Glyco_hydro_beta-prop_sf"/>
</dbReference>
<evidence type="ECO:0000313" key="9">
    <source>
        <dbReference type="Proteomes" id="UP000471447"/>
    </source>
</evidence>
<dbReference type="InterPro" id="IPR041542">
    <property type="entry name" value="GH43_C2"/>
</dbReference>
<reference evidence="8 9" key="1">
    <citation type="journal article" date="2019" name="Nat. Med.">
        <title>A library of human gut bacterial isolates paired with longitudinal multiomics data enables mechanistic microbiome research.</title>
        <authorList>
            <person name="Poyet M."/>
            <person name="Groussin M."/>
            <person name="Gibbons S.M."/>
            <person name="Avila-Pacheco J."/>
            <person name="Jiang X."/>
            <person name="Kearney S.M."/>
            <person name="Perrotta A.R."/>
            <person name="Berdy B."/>
            <person name="Zhao S."/>
            <person name="Lieberman T.D."/>
            <person name="Swanson P.K."/>
            <person name="Smith M."/>
            <person name="Roesemann S."/>
            <person name="Alexander J.E."/>
            <person name="Rich S.A."/>
            <person name="Livny J."/>
            <person name="Vlamakis H."/>
            <person name="Clish C."/>
            <person name="Bullock K."/>
            <person name="Deik A."/>
            <person name="Scott J."/>
            <person name="Pierce K.A."/>
            <person name="Xavier R.J."/>
            <person name="Alm E.J."/>
        </authorList>
    </citation>
    <scope>NUCLEOTIDE SEQUENCE [LARGE SCALE GENOMIC DNA]</scope>
    <source>
        <strain evidence="8 9">BIOML-A7</strain>
    </source>
</reference>
<evidence type="ECO:0000256" key="2">
    <source>
        <dbReference type="ARBA" id="ARBA00022801"/>
    </source>
</evidence>
<dbReference type="Gene3D" id="2.115.10.20">
    <property type="entry name" value="Glycosyl hydrolase domain, family 43"/>
    <property type="match status" value="1"/>
</dbReference>
<name>A0A7J5QQN1_9BACE</name>
<dbReference type="GO" id="GO:0004553">
    <property type="term" value="F:hydrolase activity, hydrolyzing O-glycosyl compounds"/>
    <property type="evidence" value="ECO:0007669"/>
    <property type="project" value="InterPro"/>
</dbReference>
<dbReference type="InterPro" id="IPR013320">
    <property type="entry name" value="ConA-like_dom_sf"/>
</dbReference>
<feature type="site" description="Important for catalytic activity, responsible for pKa modulation of the active site Glu and correct orientation of both the proton donor and substrate" evidence="5">
    <location>
        <position position="172"/>
    </location>
</feature>
<dbReference type="AlphaFoldDB" id="A0A7J5QQN1"/>
<feature type="active site" description="Proton acceptor" evidence="4">
    <location>
        <position position="54"/>
    </location>
</feature>
<keyword evidence="3 6" id="KW-0326">Glycosidase</keyword>
<feature type="domain" description="Beta-xylosidase C-terminal Concanavalin A-like" evidence="7">
    <location>
        <begin position="383"/>
        <end position="572"/>
    </location>
</feature>
<feature type="active site" description="Proton donor" evidence="4">
    <location>
        <position position="240"/>
    </location>
</feature>